<keyword evidence="1" id="KW-0472">Membrane</keyword>
<organism evidence="2 3">
    <name type="scientific">Flavobacterium dankookense</name>
    <dbReference type="NCBI Taxonomy" id="706186"/>
    <lineage>
        <taxon>Bacteria</taxon>
        <taxon>Pseudomonadati</taxon>
        <taxon>Bacteroidota</taxon>
        <taxon>Flavobacteriia</taxon>
        <taxon>Flavobacteriales</taxon>
        <taxon>Flavobacteriaceae</taxon>
        <taxon>Flavobacterium</taxon>
    </lineage>
</organism>
<gene>
    <name evidence="2" type="ORF">BC748_0673</name>
</gene>
<keyword evidence="3" id="KW-1185">Reference proteome</keyword>
<dbReference type="EMBL" id="SNXR01000011">
    <property type="protein sequence ID" value="TDP61065.1"/>
    <property type="molecule type" value="Genomic_DNA"/>
</dbReference>
<evidence type="ECO:0000256" key="1">
    <source>
        <dbReference type="SAM" id="Phobius"/>
    </source>
</evidence>
<name>A0A4R6QF39_9FLAO</name>
<keyword evidence="1" id="KW-1133">Transmembrane helix</keyword>
<dbReference type="AlphaFoldDB" id="A0A4R6QF39"/>
<protein>
    <submittedName>
        <fullName evidence="2">Uncharacterized protein</fullName>
    </submittedName>
</protein>
<accession>A0A4R6QF39</accession>
<dbReference type="RefSeq" id="WP_246013992.1">
    <property type="nucleotide sequence ID" value="NZ_SNXR01000011.1"/>
</dbReference>
<keyword evidence="1" id="KW-0812">Transmembrane</keyword>
<evidence type="ECO:0000313" key="3">
    <source>
        <dbReference type="Proteomes" id="UP000295260"/>
    </source>
</evidence>
<sequence>MTEQLKTVGQSNYESDKSRNLMISVLLDLVGMATFLIPALGEIGDLLWAPIAGYMMTRIYKGASGKVAGIFAFLEEIIPFTDFIPTFTLMWIYTYVIKTEKKER</sequence>
<comment type="caution">
    <text evidence="2">The sequence shown here is derived from an EMBL/GenBank/DDBJ whole genome shotgun (WGS) entry which is preliminary data.</text>
</comment>
<feature type="transmembrane region" description="Helical" evidence="1">
    <location>
        <begin position="77"/>
        <end position="96"/>
    </location>
</feature>
<reference evidence="2 3" key="1">
    <citation type="submission" date="2019-03" db="EMBL/GenBank/DDBJ databases">
        <title>Genomic Encyclopedia of Archaeal and Bacterial Type Strains, Phase II (KMG-II): from individual species to whole genera.</title>
        <authorList>
            <person name="Goeker M."/>
        </authorList>
    </citation>
    <scope>NUCLEOTIDE SEQUENCE [LARGE SCALE GENOMIC DNA]</scope>
    <source>
        <strain evidence="2 3">DSM 25687</strain>
    </source>
</reference>
<evidence type="ECO:0000313" key="2">
    <source>
        <dbReference type="EMBL" id="TDP61065.1"/>
    </source>
</evidence>
<proteinExistence type="predicted"/>
<dbReference type="Proteomes" id="UP000295260">
    <property type="component" value="Unassembled WGS sequence"/>
</dbReference>
<feature type="transmembrane region" description="Helical" evidence="1">
    <location>
        <begin position="21"/>
        <end position="40"/>
    </location>
</feature>